<keyword evidence="2" id="KW-1185">Reference proteome</keyword>
<organism evidence="2 3">
    <name type="scientific">Plectus sambesii</name>
    <dbReference type="NCBI Taxonomy" id="2011161"/>
    <lineage>
        <taxon>Eukaryota</taxon>
        <taxon>Metazoa</taxon>
        <taxon>Ecdysozoa</taxon>
        <taxon>Nematoda</taxon>
        <taxon>Chromadorea</taxon>
        <taxon>Plectida</taxon>
        <taxon>Plectina</taxon>
        <taxon>Plectoidea</taxon>
        <taxon>Plectidae</taxon>
        <taxon>Plectus</taxon>
    </lineage>
</organism>
<protein>
    <submittedName>
        <fullName evidence="3">Uncharacterized protein</fullName>
    </submittedName>
</protein>
<feature type="coiled-coil region" evidence="1">
    <location>
        <begin position="41"/>
        <end position="89"/>
    </location>
</feature>
<accession>A0A914VU06</accession>
<proteinExistence type="predicted"/>
<evidence type="ECO:0000313" key="2">
    <source>
        <dbReference type="Proteomes" id="UP000887566"/>
    </source>
</evidence>
<sequence length="272" mass="31636">MNFVPGIVAATAYESGEVSPHGGQRTRAEEEALNATPEMYNRVLKQMKEEVEEDIEKDEKKLKKEGKKIAHLQEKLDKEERKYIDMKEDLCEGEEVETALEYEKLRKAEKELKKLQKGHDDSPVIEKVEEFIDDVKGGAKKVLGNVAEFAHLMFADEREIKLRERAIERGDVIDGENAEWDEYENKTEKKLREAARRIEELKLNLAGKRNEMFEEDDEQLKKEAQRVADLQQELAEEEAKYTQIEAALAEELQYEARIREEARKLKELQINA</sequence>
<feature type="coiled-coil region" evidence="1">
    <location>
        <begin position="184"/>
        <end position="271"/>
    </location>
</feature>
<reference evidence="3" key="1">
    <citation type="submission" date="2022-11" db="UniProtKB">
        <authorList>
            <consortium name="WormBaseParasite"/>
        </authorList>
    </citation>
    <scope>IDENTIFICATION</scope>
</reference>
<evidence type="ECO:0000256" key="1">
    <source>
        <dbReference type="SAM" id="Coils"/>
    </source>
</evidence>
<dbReference type="WBParaSite" id="PSAMB.scaffold23size113048.g494.t1">
    <property type="protein sequence ID" value="PSAMB.scaffold23size113048.g494.t1"/>
    <property type="gene ID" value="PSAMB.scaffold23size113048.g494"/>
</dbReference>
<name>A0A914VU06_9BILA</name>
<keyword evidence="1" id="KW-0175">Coiled coil</keyword>
<evidence type="ECO:0000313" key="3">
    <source>
        <dbReference type="WBParaSite" id="PSAMB.scaffold23size113048.g494.t1"/>
    </source>
</evidence>
<dbReference type="AlphaFoldDB" id="A0A914VU06"/>
<dbReference type="Proteomes" id="UP000887566">
    <property type="component" value="Unplaced"/>
</dbReference>